<dbReference type="RefSeq" id="WP_204295761.1">
    <property type="nucleotide sequence ID" value="NZ_BAAAGQ010000031.1"/>
</dbReference>
<dbReference type="Pfam" id="PF13649">
    <property type="entry name" value="Methyltransf_25"/>
    <property type="match status" value="1"/>
</dbReference>
<keyword evidence="2" id="KW-0808">Transferase</keyword>
<name>A0ABQ3WG43_9ACTN</name>
<proteinExistence type="predicted"/>
<comment type="caution">
    <text evidence="4">The sequence shown here is derived from an EMBL/GenBank/DDBJ whole genome shotgun (WGS) entry which is preliminary data.</text>
</comment>
<protein>
    <submittedName>
        <fullName evidence="4">Methyltransferase</fullName>
    </submittedName>
</protein>
<keyword evidence="1 4" id="KW-0489">Methyltransferase</keyword>
<gene>
    <name evidence="4" type="ORF">Aca07nite_25260</name>
</gene>
<dbReference type="Gene3D" id="3.40.50.150">
    <property type="entry name" value="Vaccinia Virus protein VP39"/>
    <property type="match status" value="1"/>
</dbReference>
<dbReference type="GO" id="GO:0008168">
    <property type="term" value="F:methyltransferase activity"/>
    <property type="evidence" value="ECO:0007669"/>
    <property type="project" value="UniProtKB-KW"/>
</dbReference>
<reference evidence="4" key="1">
    <citation type="submission" date="2021-01" db="EMBL/GenBank/DDBJ databases">
        <title>Whole genome shotgun sequence of Actinoplanes capillaceus NBRC 16408.</title>
        <authorList>
            <person name="Komaki H."/>
            <person name="Tamura T."/>
        </authorList>
    </citation>
    <scope>NUCLEOTIDE SEQUENCE [LARGE SCALE GENOMIC DNA]</scope>
    <source>
        <strain evidence="4">NBRC 16408</strain>
    </source>
</reference>
<sequence length="286" mass="31547">MTFDDATRDRMAAIEANWDERTPIHAASRFYDVAGRDPESWFADYEWSDMGDLTGRDVLHLQCHLGTETVAFARRGARSVTGLDLSSAAVRTARKLAADAGLPIEYVHANVYDAAEALPGRSFDLVYTGKGALCYLPDLDRWAGVIKQLLKPGGSLYVVEFHPLLQSIGLTPRDPGDQSLLLRKDYLAGRGAAELDATRTYTDGPLLTGATVSYEWSHGLGEVVTSLVRAGLTIRSLRESDEIPWPRWPHMRPTATGFWRLPDDAPRIPLFYALSATLDPESLVSL</sequence>
<dbReference type="PANTHER" id="PTHR43861:SF1">
    <property type="entry name" value="TRANS-ACONITATE 2-METHYLTRANSFERASE"/>
    <property type="match status" value="1"/>
</dbReference>
<dbReference type="InterPro" id="IPR029063">
    <property type="entry name" value="SAM-dependent_MTases_sf"/>
</dbReference>
<evidence type="ECO:0000259" key="3">
    <source>
        <dbReference type="Pfam" id="PF13649"/>
    </source>
</evidence>
<evidence type="ECO:0000313" key="4">
    <source>
        <dbReference type="EMBL" id="GID45251.1"/>
    </source>
</evidence>
<dbReference type="InterPro" id="IPR041698">
    <property type="entry name" value="Methyltransf_25"/>
</dbReference>
<dbReference type="CDD" id="cd02440">
    <property type="entry name" value="AdoMet_MTases"/>
    <property type="match status" value="1"/>
</dbReference>
<dbReference type="GO" id="GO:0032259">
    <property type="term" value="P:methylation"/>
    <property type="evidence" value="ECO:0007669"/>
    <property type="project" value="UniProtKB-KW"/>
</dbReference>
<dbReference type="PANTHER" id="PTHR43861">
    <property type="entry name" value="TRANS-ACONITATE 2-METHYLTRANSFERASE-RELATED"/>
    <property type="match status" value="1"/>
</dbReference>
<evidence type="ECO:0000256" key="2">
    <source>
        <dbReference type="ARBA" id="ARBA00022679"/>
    </source>
</evidence>
<feature type="domain" description="Methyltransferase" evidence="3">
    <location>
        <begin position="58"/>
        <end position="154"/>
    </location>
</feature>
<accession>A0ABQ3WG43</accession>
<organism evidence="4">
    <name type="scientific">Actinoplanes campanulatus</name>
    <dbReference type="NCBI Taxonomy" id="113559"/>
    <lineage>
        <taxon>Bacteria</taxon>
        <taxon>Bacillati</taxon>
        <taxon>Actinomycetota</taxon>
        <taxon>Actinomycetes</taxon>
        <taxon>Micromonosporales</taxon>
        <taxon>Micromonosporaceae</taxon>
        <taxon>Actinoplanes</taxon>
    </lineage>
</organism>
<dbReference type="SUPFAM" id="SSF53335">
    <property type="entry name" value="S-adenosyl-L-methionine-dependent methyltransferases"/>
    <property type="match status" value="1"/>
</dbReference>
<dbReference type="EMBL" id="BOMF01000048">
    <property type="protein sequence ID" value="GID45251.1"/>
    <property type="molecule type" value="Genomic_DNA"/>
</dbReference>
<evidence type="ECO:0000256" key="1">
    <source>
        <dbReference type="ARBA" id="ARBA00022603"/>
    </source>
</evidence>